<dbReference type="SUPFAM" id="SSF81901">
    <property type="entry name" value="HCP-like"/>
    <property type="match status" value="1"/>
</dbReference>
<feature type="domain" description="MYND-type" evidence="5">
    <location>
        <begin position="21"/>
        <end position="62"/>
    </location>
</feature>
<proteinExistence type="predicted"/>
<evidence type="ECO:0000256" key="4">
    <source>
        <dbReference type="PROSITE-ProRule" id="PRU00134"/>
    </source>
</evidence>
<organism evidence="6 7">
    <name type="scientific">Skeletonema marinoi</name>
    <dbReference type="NCBI Taxonomy" id="267567"/>
    <lineage>
        <taxon>Eukaryota</taxon>
        <taxon>Sar</taxon>
        <taxon>Stramenopiles</taxon>
        <taxon>Ochrophyta</taxon>
        <taxon>Bacillariophyta</taxon>
        <taxon>Coscinodiscophyceae</taxon>
        <taxon>Thalassiosirophycidae</taxon>
        <taxon>Thalassiosirales</taxon>
        <taxon>Skeletonemataceae</taxon>
        <taxon>Skeletonema</taxon>
        <taxon>Skeletonema marinoi-dohrnii complex</taxon>
    </lineage>
</organism>
<dbReference type="EMBL" id="JATAAI010000003">
    <property type="protein sequence ID" value="KAK1746781.1"/>
    <property type="molecule type" value="Genomic_DNA"/>
</dbReference>
<keyword evidence="3" id="KW-0862">Zinc</keyword>
<keyword evidence="1" id="KW-0479">Metal-binding</keyword>
<accession>A0AAD8YHS2</accession>
<evidence type="ECO:0000256" key="2">
    <source>
        <dbReference type="ARBA" id="ARBA00022771"/>
    </source>
</evidence>
<dbReference type="GO" id="GO:0008270">
    <property type="term" value="F:zinc ion binding"/>
    <property type="evidence" value="ECO:0007669"/>
    <property type="project" value="UniProtKB-KW"/>
</dbReference>
<dbReference type="SUPFAM" id="SSF144232">
    <property type="entry name" value="HIT/MYND zinc finger-like"/>
    <property type="match status" value="1"/>
</dbReference>
<comment type="caution">
    <text evidence="6">The sequence shown here is derived from an EMBL/GenBank/DDBJ whole genome shotgun (WGS) entry which is preliminary data.</text>
</comment>
<dbReference type="PROSITE" id="PS50865">
    <property type="entry name" value="ZF_MYND_2"/>
    <property type="match status" value="1"/>
</dbReference>
<dbReference type="Pfam" id="PF01753">
    <property type="entry name" value="zf-MYND"/>
    <property type="match status" value="1"/>
</dbReference>
<protein>
    <recommendedName>
        <fullName evidence="5">MYND-type domain-containing protein</fullName>
    </recommendedName>
</protein>
<keyword evidence="2 4" id="KW-0863">Zinc-finger</keyword>
<feature type="non-terminal residue" evidence="6">
    <location>
        <position position="1"/>
    </location>
</feature>
<reference evidence="6" key="1">
    <citation type="submission" date="2023-06" db="EMBL/GenBank/DDBJ databases">
        <title>Survivors Of The Sea: Transcriptome response of Skeletonema marinoi to long-term dormancy.</title>
        <authorList>
            <person name="Pinder M.I.M."/>
            <person name="Kourtchenko O."/>
            <person name="Robertson E.K."/>
            <person name="Larsson T."/>
            <person name="Maumus F."/>
            <person name="Osuna-Cruz C.M."/>
            <person name="Vancaester E."/>
            <person name="Stenow R."/>
            <person name="Vandepoele K."/>
            <person name="Ploug H."/>
            <person name="Bruchert V."/>
            <person name="Godhe A."/>
            <person name="Topel M."/>
        </authorList>
    </citation>
    <scope>NUCLEOTIDE SEQUENCE</scope>
    <source>
        <strain evidence="6">R05AC</strain>
    </source>
</reference>
<evidence type="ECO:0000313" key="6">
    <source>
        <dbReference type="EMBL" id="KAK1746781.1"/>
    </source>
</evidence>
<name>A0AAD8YHS2_9STRA</name>
<dbReference type="InterPro" id="IPR002893">
    <property type="entry name" value="Znf_MYND"/>
</dbReference>
<evidence type="ECO:0000256" key="1">
    <source>
        <dbReference type="ARBA" id="ARBA00022723"/>
    </source>
</evidence>
<dbReference type="InterPro" id="IPR011990">
    <property type="entry name" value="TPR-like_helical_dom_sf"/>
</dbReference>
<dbReference type="PROSITE" id="PS01360">
    <property type="entry name" value="ZF_MYND_1"/>
    <property type="match status" value="1"/>
</dbReference>
<dbReference type="Gene3D" id="1.25.40.10">
    <property type="entry name" value="Tetratricopeptide repeat domain"/>
    <property type="match status" value="1"/>
</dbReference>
<dbReference type="AlphaFoldDB" id="A0AAD8YHS2"/>
<gene>
    <name evidence="6" type="ORF">QTG54_002125</name>
</gene>
<dbReference type="Gene3D" id="6.10.140.2220">
    <property type="match status" value="1"/>
</dbReference>
<keyword evidence="7" id="KW-1185">Reference proteome</keyword>
<dbReference type="Proteomes" id="UP001224775">
    <property type="component" value="Unassembled WGS sequence"/>
</dbReference>
<sequence>MNFCDYFDTVMSLPNEAIPICTGCSNTEVDGDKLMRCSGCFKAKYCSRDCQKKHWKIHKKVCVNAKTPLRFSVGDRVRCSPPGGEWTQWKEGTIIGVYMFDGKCPYYILCDDGSGLKAPKDTDIFIQKIHEQFVAILGPDGKPFNQIPDLPAKDPAVELRQEALFKESPPEEDCPICNIRFPMKNETCTLACCGKSMCIGCMVQNRDSCLFCEEDLQQFNSDAKGILKRLLHRIHHSSDDQDKIQALSMLASSYDTGESDLTQDSKMAHQLWMEAVELGGSKDAHYNLSQSYSKYHKERGVEKDDKKELYHLEEAAMLGDAAARCELGFYEGERGNWDRAKKHRILSAAAGCKGCMERIKRGKKKGAVSNDEYKKTLRVHRKSLNLTRSAQRDAARERLNLKV</sequence>
<evidence type="ECO:0000313" key="7">
    <source>
        <dbReference type="Proteomes" id="UP001224775"/>
    </source>
</evidence>
<evidence type="ECO:0000259" key="5">
    <source>
        <dbReference type="PROSITE" id="PS50865"/>
    </source>
</evidence>
<evidence type="ECO:0000256" key="3">
    <source>
        <dbReference type="ARBA" id="ARBA00022833"/>
    </source>
</evidence>